<gene>
    <name evidence="1" type="ORF">PMACD_LOCUS12026</name>
</gene>
<organism evidence="1 2">
    <name type="scientific">Pieris macdunnoughi</name>
    <dbReference type="NCBI Taxonomy" id="345717"/>
    <lineage>
        <taxon>Eukaryota</taxon>
        <taxon>Metazoa</taxon>
        <taxon>Ecdysozoa</taxon>
        <taxon>Arthropoda</taxon>
        <taxon>Hexapoda</taxon>
        <taxon>Insecta</taxon>
        <taxon>Pterygota</taxon>
        <taxon>Neoptera</taxon>
        <taxon>Endopterygota</taxon>
        <taxon>Lepidoptera</taxon>
        <taxon>Glossata</taxon>
        <taxon>Ditrysia</taxon>
        <taxon>Papilionoidea</taxon>
        <taxon>Pieridae</taxon>
        <taxon>Pierinae</taxon>
        <taxon>Pieris</taxon>
    </lineage>
</organism>
<accession>A0A821VPQ8</accession>
<protein>
    <submittedName>
        <fullName evidence="1">Uncharacterized protein</fullName>
    </submittedName>
</protein>
<proteinExistence type="predicted"/>
<name>A0A821VPQ8_9NEOP</name>
<dbReference type="Proteomes" id="UP000663880">
    <property type="component" value="Unassembled WGS sequence"/>
</dbReference>
<reference evidence="1" key="1">
    <citation type="submission" date="2021-02" db="EMBL/GenBank/DDBJ databases">
        <authorList>
            <person name="Steward A R."/>
        </authorList>
    </citation>
    <scope>NUCLEOTIDE SEQUENCE</scope>
</reference>
<keyword evidence="2" id="KW-1185">Reference proteome</keyword>
<evidence type="ECO:0000313" key="1">
    <source>
        <dbReference type="EMBL" id="CAF4909682.1"/>
    </source>
</evidence>
<sequence length="84" mass="9572">MLESSRAAGQPSATICAGATLGQWARAGARGRQKSQHRERYTLTHLNRYQNNTSSHTNTESTFKHFIHRETTKRSRYRPGVRSL</sequence>
<evidence type="ECO:0000313" key="2">
    <source>
        <dbReference type="Proteomes" id="UP000663880"/>
    </source>
</evidence>
<dbReference type="EMBL" id="CAJOBZ010000044">
    <property type="protein sequence ID" value="CAF4909682.1"/>
    <property type="molecule type" value="Genomic_DNA"/>
</dbReference>
<comment type="caution">
    <text evidence="1">The sequence shown here is derived from an EMBL/GenBank/DDBJ whole genome shotgun (WGS) entry which is preliminary data.</text>
</comment>
<dbReference type="AlphaFoldDB" id="A0A821VPQ8"/>